<evidence type="ECO:0000256" key="7">
    <source>
        <dbReference type="SAM" id="MobiDB-lite"/>
    </source>
</evidence>
<organism evidence="8 9">
    <name type="scientific">Latilactobacillus fuchuensis DSM 14340 = JCM 11249</name>
    <dbReference type="NCBI Taxonomy" id="1423747"/>
    <lineage>
        <taxon>Bacteria</taxon>
        <taxon>Bacillati</taxon>
        <taxon>Bacillota</taxon>
        <taxon>Bacilli</taxon>
        <taxon>Lactobacillales</taxon>
        <taxon>Lactobacillaceae</taxon>
        <taxon>Latilactobacillus</taxon>
    </lineage>
</organism>
<dbReference type="PIRSF" id="PIRSF005700">
    <property type="entry name" value="PepC"/>
    <property type="match status" value="1"/>
</dbReference>
<dbReference type="PANTHER" id="PTHR10363">
    <property type="entry name" value="BLEOMYCIN HYDROLASE"/>
    <property type="match status" value="1"/>
</dbReference>
<accession>A0A0R1RN52</accession>
<feature type="active site" evidence="6">
    <location>
        <position position="364"/>
    </location>
</feature>
<dbReference type="eggNOG" id="COG3579">
    <property type="taxonomic scope" value="Bacteria"/>
</dbReference>
<feature type="active site" evidence="6">
    <location>
        <position position="385"/>
    </location>
</feature>
<dbReference type="InterPro" id="IPR004134">
    <property type="entry name" value="Peptidase_C1B"/>
</dbReference>
<evidence type="ECO:0000256" key="3">
    <source>
        <dbReference type="ARBA" id="ARBA00022801"/>
    </source>
</evidence>
<dbReference type="GO" id="GO:0006508">
    <property type="term" value="P:proteolysis"/>
    <property type="evidence" value="ECO:0007669"/>
    <property type="project" value="UniProtKB-KW"/>
</dbReference>
<dbReference type="RefSeq" id="WP_025082702.1">
    <property type="nucleotide sequence ID" value="NZ_AZEX01000064.1"/>
</dbReference>
<dbReference type="EMBL" id="AZEX01000064">
    <property type="protein sequence ID" value="KRL58688.1"/>
    <property type="molecule type" value="Genomic_DNA"/>
</dbReference>
<keyword evidence="2 5" id="KW-0645">Protease</keyword>
<dbReference type="PROSITE" id="PS00639">
    <property type="entry name" value="THIOL_PROTEASE_HIS"/>
    <property type="match status" value="1"/>
</dbReference>
<dbReference type="InterPro" id="IPR000169">
    <property type="entry name" value="Pept_cys_AS"/>
</dbReference>
<gene>
    <name evidence="8" type="ORF">FC69_GL000118</name>
</gene>
<dbReference type="GO" id="GO:0009636">
    <property type="term" value="P:response to toxic substance"/>
    <property type="evidence" value="ECO:0007669"/>
    <property type="project" value="TreeGrafter"/>
</dbReference>
<comment type="subcellular location">
    <subcellularLocation>
        <location evidence="1">Cytoplasm</location>
    </subcellularLocation>
</comment>
<reference evidence="8 9" key="1">
    <citation type="journal article" date="2015" name="Genome Announc.">
        <title>Expanding the biotechnology potential of lactobacilli through comparative genomics of 213 strains and associated genera.</title>
        <authorList>
            <person name="Sun Z."/>
            <person name="Harris H.M."/>
            <person name="McCann A."/>
            <person name="Guo C."/>
            <person name="Argimon S."/>
            <person name="Zhang W."/>
            <person name="Yang X."/>
            <person name="Jeffery I.B."/>
            <person name="Cooney J.C."/>
            <person name="Kagawa T.F."/>
            <person name="Liu W."/>
            <person name="Song Y."/>
            <person name="Salvetti E."/>
            <person name="Wrobel A."/>
            <person name="Rasinkangas P."/>
            <person name="Parkhill J."/>
            <person name="Rea M.C."/>
            <person name="O'Sullivan O."/>
            <person name="Ritari J."/>
            <person name="Douillard F.P."/>
            <person name="Paul Ross R."/>
            <person name="Yang R."/>
            <person name="Briner A.E."/>
            <person name="Felis G.E."/>
            <person name="de Vos W.M."/>
            <person name="Barrangou R."/>
            <person name="Klaenhammer T.R."/>
            <person name="Caufield P.W."/>
            <person name="Cui Y."/>
            <person name="Zhang H."/>
            <person name="O'Toole P.W."/>
        </authorList>
    </citation>
    <scope>NUCLEOTIDE SEQUENCE [LARGE SCALE GENOMIC DNA]</scope>
    <source>
        <strain evidence="8 9">DSM 14340</strain>
    </source>
</reference>
<comment type="caution">
    <text evidence="8">The sequence shown here is derived from an EMBL/GenBank/DDBJ whole genome shotgun (WGS) entry which is preliminary data.</text>
</comment>
<dbReference type="OrthoDB" id="1111399at2"/>
<dbReference type="Pfam" id="PF03051">
    <property type="entry name" value="Peptidase_C1_2"/>
    <property type="match status" value="1"/>
</dbReference>
<evidence type="ECO:0000313" key="8">
    <source>
        <dbReference type="EMBL" id="KRL58688.1"/>
    </source>
</evidence>
<dbReference type="PROSITE" id="PS00139">
    <property type="entry name" value="THIOL_PROTEASE_CYS"/>
    <property type="match status" value="1"/>
</dbReference>
<comment type="similarity">
    <text evidence="5">Belongs to the peptidase C1 family.</text>
</comment>
<evidence type="ECO:0000256" key="2">
    <source>
        <dbReference type="ARBA" id="ARBA00022670"/>
    </source>
</evidence>
<dbReference type="GO" id="GO:0070005">
    <property type="term" value="F:cysteine-type aminopeptidase activity"/>
    <property type="evidence" value="ECO:0007669"/>
    <property type="project" value="InterPro"/>
</dbReference>
<dbReference type="GO" id="GO:0005737">
    <property type="term" value="C:cytoplasm"/>
    <property type="evidence" value="ECO:0007669"/>
    <property type="project" value="UniProtKB-SubCell"/>
</dbReference>
<evidence type="ECO:0000256" key="4">
    <source>
        <dbReference type="ARBA" id="ARBA00022807"/>
    </source>
</evidence>
<dbReference type="GO" id="GO:0043418">
    <property type="term" value="P:homocysteine catabolic process"/>
    <property type="evidence" value="ECO:0007669"/>
    <property type="project" value="TreeGrafter"/>
</dbReference>
<proteinExistence type="inferred from homology"/>
<evidence type="ECO:0000256" key="5">
    <source>
        <dbReference type="PIRNR" id="PIRNR005700"/>
    </source>
</evidence>
<feature type="active site" evidence="6">
    <location>
        <position position="70"/>
    </location>
</feature>
<name>A0A0R1RN52_9LACO</name>
<keyword evidence="4 5" id="KW-0788">Thiol protease</keyword>
<dbReference type="InterPro" id="IPR025660">
    <property type="entry name" value="Pept_his_AS"/>
</dbReference>
<sequence>MVQSITPENIKQFKADFKAVPQSNTIKNSITNNGFLASSQNTDSKAAMDPVFSIDLTTGAVANQKQSGRCWMFAALNTMRHSLQAEFKIKDFELSQNYTNFWDKFEKSNYFYENVLKTADLPIGDRKVDFLMTTPQQDGGQWDMLCALIEKYGIVPKSVMPETYNSEKSSELNSVLNLKLRKDAVALRQLVADGVSATDIQVKKDAMLTEVYRMLTYALGAVPTEFDFEYRDDDKNYHIDRNLTPQTFYEKYVGWQLADYVSIINSPTDDKPYNHLYTVEMLGNVVGGREVRHLNLDIDTFKQLAIKQLQAGESVWFGSDVGQSSDRKLGIMDTEIYQQAEMLDMDLSISKGQRLDYGESLMTHAMVITGVDLVEGQPTKWKVENSWGDKVGTKGYFVMSDSWFDEFVYQIVINKRFLPENLQKVETDEQDKPTVLAPWDPMGALASR</sequence>
<dbReference type="PANTHER" id="PTHR10363:SF2">
    <property type="entry name" value="BLEOMYCIN HYDROLASE"/>
    <property type="match status" value="1"/>
</dbReference>
<keyword evidence="3 5" id="KW-0378">Hydrolase</keyword>
<dbReference type="SUPFAM" id="SSF54001">
    <property type="entry name" value="Cysteine proteinases"/>
    <property type="match status" value="1"/>
</dbReference>
<dbReference type="PATRIC" id="fig|1423747.3.peg.119"/>
<dbReference type="Gene3D" id="3.90.70.10">
    <property type="entry name" value="Cysteine proteinases"/>
    <property type="match status" value="1"/>
</dbReference>
<evidence type="ECO:0000256" key="1">
    <source>
        <dbReference type="ARBA" id="ARBA00004496"/>
    </source>
</evidence>
<feature type="region of interest" description="Disordered" evidence="7">
    <location>
        <begin position="427"/>
        <end position="448"/>
    </location>
</feature>
<dbReference type="AlphaFoldDB" id="A0A0R1RN52"/>
<keyword evidence="5 8" id="KW-0031">Aminopeptidase</keyword>
<dbReference type="STRING" id="1423747.FC69_GL000118"/>
<evidence type="ECO:0000256" key="6">
    <source>
        <dbReference type="PIRSR" id="PIRSR005700-1"/>
    </source>
</evidence>
<protein>
    <recommendedName>
        <fullName evidence="5">Aminopeptidase</fullName>
    </recommendedName>
</protein>
<dbReference type="InterPro" id="IPR038765">
    <property type="entry name" value="Papain-like_cys_pep_sf"/>
</dbReference>
<dbReference type="Proteomes" id="UP000051264">
    <property type="component" value="Unassembled WGS sequence"/>
</dbReference>
<dbReference type="CDD" id="cd00585">
    <property type="entry name" value="Peptidase_C1B"/>
    <property type="match status" value="1"/>
</dbReference>
<evidence type="ECO:0000313" key="9">
    <source>
        <dbReference type="Proteomes" id="UP000051264"/>
    </source>
</evidence>